<dbReference type="Proteomes" id="UP001066276">
    <property type="component" value="Chromosome 8"/>
</dbReference>
<evidence type="ECO:0000256" key="1">
    <source>
        <dbReference type="SAM" id="MobiDB-lite"/>
    </source>
</evidence>
<feature type="compositionally biased region" description="Polar residues" evidence="1">
    <location>
        <begin position="48"/>
        <end position="60"/>
    </location>
</feature>
<protein>
    <submittedName>
        <fullName evidence="2">Uncharacterized protein</fullName>
    </submittedName>
</protein>
<comment type="caution">
    <text evidence="2">The sequence shown here is derived from an EMBL/GenBank/DDBJ whole genome shotgun (WGS) entry which is preliminary data.</text>
</comment>
<name>A0AAV7NL98_PLEWA</name>
<feature type="region of interest" description="Disordered" evidence="1">
    <location>
        <begin position="140"/>
        <end position="215"/>
    </location>
</feature>
<feature type="region of interest" description="Disordered" evidence="1">
    <location>
        <begin position="90"/>
        <end position="125"/>
    </location>
</feature>
<evidence type="ECO:0000313" key="3">
    <source>
        <dbReference type="Proteomes" id="UP001066276"/>
    </source>
</evidence>
<organism evidence="2 3">
    <name type="scientific">Pleurodeles waltl</name>
    <name type="common">Iberian ribbed newt</name>
    <dbReference type="NCBI Taxonomy" id="8319"/>
    <lineage>
        <taxon>Eukaryota</taxon>
        <taxon>Metazoa</taxon>
        <taxon>Chordata</taxon>
        <taxon>Craniata</taxon>
        <taxon>Vertebrata</taxon>
        <taxon>Euteleostomi</taxon>
        <taxon>Amphibia</taxon>
        <taxon>Batrachia</taxon>
        <taxon>Caudata</taxon>
        <taxon>Salamandroidea</taxon>
        <taxon>Salamandridae</taxon>
        <taxon>Pleurodelinae</taxon>
        <taxon>Pleurodeles</taxon>
    </lineage>
</organism>
<feature type="region of interest" description="Disordered" evidence="1">
    <location>
        <begin position="40"/>
        <end position="72"/>
    </location>
</feature>
<keyword evidence="3" id="KW-1185">Reference proteome</keyword>
<evidence type="ECO:0000313" key="2">
    <source>
        <dbReference type="EMBL" id="KAJ1116796.1"/>
    </source>
</evidence>
<reference evidence="2" key="1">
    <citation type="journal article" date="2022" name="bioRxiv">
        <title>Sequencing and chromosome-scale assembly of the giantPleurodeles waltlgenome.</title>
        <authorList>
            <person name="Brown T."/>
            <person name="Elewa A."/>
            <person name="Iarovenko S."/>
            <person name="Subramanian E."/>
            <person name="Araus A.J."/>
            <person name="Petzold A."/>
            <person name="Susuki M."/>
            <person name="Suzuki K.-i.T."/>
            <person name="Hayashi T."/>
            <person name="Toyoda A."/>
            <person name="Oliveira C."/>
            <person name="Osipova E."/>
            <person name="Leigh N.D."/>
            <person name="Simon A."/>
            <person name="Yun M.H."/>
        </authorList>
    </citation>
    <scope>NUCLEOTIDE SEQUENCE</scope>
    <source>
        <strain evidence="2">20211129_DDA</strain>
        <tissue evidence="2">Liver</tissue>
    </source>
</reference>
<sequence length="228" mass="24696">MGRGVADSQETKAGEVFFARAGGPLENACEHVCQGDQIGGIPKRVRATPNQKRPQTQAVSQGRKKTASASIKKQLKILPSLRAFFKAQERLPETPVMPQPPSDLGEGSGWSKEDNNCRSEMGPTPLALNPYRCLVEIGGEEHDKNVENPTTTGTAEAQRLSTRDAGSHQESPGGEGNGNLYPQKFLRSQGTYMDDDRTQGPQASSLEQLLQSPAKQVRNVFPVSQANQ</sequence>
<accession>A0AAV7NL98</accession>
<gene>
    <name evidence="2" type="ORF">NDU88_005001</name>
</gene>
<dbReference type="AlphaFoldDB" id="A0AAV7NL98"/>
<proteinExistence type="predicted"/>
<feature type="compositionally biased region" description="Polar residues" evidence="1">
    <location>
        <begin position="199"/>
        <end position="214"/>
    </location>
</feature>
<dbReference type="EMBL" id="JANPWB010000012">
    <property type="protein sequence ID" value="KAJ1116796.1"/>
    <property type="molecule type" value="Genomic_DNA"/>
</dbReference>